<protein>
    <recommendedName>
        <fullName evidence="2">DUF6377 domain-containing protein</fullName>
    </recommendedName>
</protein>
<evidence type="ECO:0000259" key="2">
    <source>
        <dbReference type="Pfam" id="PF19904"/>
    </source>
</evidence>
<gene>
    <name evidence="3" type="ORF">IAB91_01180</name>
</gene>
<dbReference type="InterPro" id="IPR045957">
    <property type="entry name" value="DUF6377"/>
</dbReference>
<proteinExistence type="predicted"/>
<reference evidence="3" key="1">
    <citation type="submission" date="2020-10" db="EMBL/GenBank/DDBJ databases">
        <authorList>
            <person name="Gilroy R."/>
        </authorList>
    </citation>
    <scope>NUCLEOTIDE SEQUENCE</scope>
    <source>
        <strain evidence="3">B1-13419</strain>
    </source>
</reference>
<comment type="caution">
    <text evidence="3">The sequence shown here is derived from an EMBL/GenBank/DDBJ whole genome shotgun (WGS) entry which is preliminary data.</text>
</comment>
<accession>A0A9D9IKJ4</accession>
<evidence type="ECO:0000256" key="1">
    <source>
        <dbReference type="SAM" id="Phobius"/>
    </source>
</evidence>
<dbReference type="EMBL" id="JADIMD010000015">
    <property type="protein sequence ID" value="MBO8473890.1"/>
    <property type="molecule type" value="Genomic_DNA"/>
</dbReference>
<dbReference type="Proteomes" id="UP000823757">
    <property type="component" value="Unassembled WGS sequence"/>
</dbReference>
<name>A0A9D9IKJ4_9BACT</name>
<organism evidence="3 4">
    <name type="scientific">Candidatus Cryptobacteroides faecigallinarum</name>
    <dbReference type="NCBI Taxonomy" id="2840763"/>
    <lineage>
        <taxon>Bacteria</taxon>
        <taxon>Pseudomonadati</taxon>
        <taxon>Bacteroidota</taxon>
        <taxon>Bacteroidia</taxon>
        <taxon>Bacteroidales</taxon>
        <taxon>Candidatus Cryptobacteroides</taxon>
    </lineage>
</organism>
<keyword evidence="1" id="KW-0812">Transmembrane</keyword>
<dbReference type="Pfam" id="PF19904">
    <property type="entry name" value="DUF6377"/>
    <property type="match status" value="1"/>
</dbReference>
<dbReference type="AlphaFoldDB" id="A0A9D9IKJ4"/>
<feature type="domain" description="DUF6377" evidence="2">
    <location>
        <begin position="257"/>
        <end position="505"/>
    </location>
</feature>
<keyword evidence="1" id="KW-0472">Membrane</keyword>
<sequence>MKRNFLYFLALVSVLSGCCSEKDRQIRDTLKELDDVISRQEEIESAKDSYIELIKGRYSEAMSPDEKYTIFDELYNEYYNYNIDSAIFYARSKLNIAFDAAEQDLVDDAILDIADRYVMSGMYLAAHDIISEISADRLDVLLVPRYYHIWHSLYTGLEDGCDDPVQKTEYRKLKQQYREQLFSLLGKDDISRLYVMADIYVDEGRADELLDTLNAKFNEDIPIHDKAVLSYIYANISDSYGHDDDATLYFAKSAIFDLMTPVHEYKSLYELASKLYDAGDIKRAYRYISRSINDAITANALINIQSINRSLPIISRSYHTQMLHNRRQLSVLSGILGIMAVLLIGAVIVTLKEQRKARQAGKRTSEINEELKAINRKMEEYILLLKESNNIKEIYIGRYIDLCSEYIGRMERYRSMLNRTARTEGFEAVRNALKSSEFIDKELNEFYEQFDATFLQLFPDFIKDLNALLQPDKRIELKTRDGIMTTELRIFALIRLGITDSVKIAEFLRRSVSTVYNYRVKMRNAALNSREDFEKQIMGIGKLS</sequence>
<evidence type="ECO:0000313" key="4">
    <source>
        <dbReference type="Proteomes" id="UP000823757"/>
    </source>
</evidence>
<keyword evidence="1" id="KW-1133">Transmembrane helix</keyword>
<evidence type="ECO:0000313" key="3">
    <source>
        <dbReference type="EMBL" id="MBO8473890.1"/>
    </source>
</evidence>
<reference evidence="3" key="2">
    <citation type="journal article" date="2021" name="PeerJ">
        <title>Extensive microbial diversity within the chicken gut microbiome revealed by metagenomics and culture.</title>
        <authorList>
            <person name="Gilroy R."/>
            <person name="Ravi A."/>
            <person name="Getino M."/>
            <person name="Pursley I."/>
            <person name="Horton D.L."/>
            <person name="Alikhan N.F."/>
            <person name="Baker D."/>
            <person name="Gharbi K."/>
            <person name="Hall N."/>
            <person name="Watson M."/>
            <person name="Adriaenssens E.M."/>
            <person name="Foster-Nyarko E."/>
            <person name="Jarju S."/>
            <person name="Secka A."/>
            <person name="Antonio M."/>
            <person name="Oren A."/>
            <person name="Chaudhuri R.R."/>
            <person name="La Ragione R."/>
            <person name="Hildebrand F."/>
            <person name="Pallen M.J."/>
        </authorList>
    </citation>
    <scope>NUCLEOTIDE SEQUENCE</scope>
    <source>
        <strain evidence="3">B1-13419</strain>
    </source>
</reference>
<feature type="transmembrane region" description="Helical" evidence="1">
    <location>
        <begin position="329"/>
        <end position="351"/>
    </location>
</feature>
<dbReference type="PROSITE" id="PS51257">
    <property type="entry name" value="PROKAR_LIPOPROTEIN"/>
    <property type="match status" value="1"/>
</dbReference>